<protein>
    <submittedName>
        <fullName evidence="3">Porin-like protein</fullName>
    </submittedName>
</protein>
<dbReference type="InterPro" id="IPR023614">
    <property type="entry name" value="Porin_dom_sf"/>
</dbReference>
<gene>
    <name evidence="3" type="ORF">EV698_1728</name>
</gene>
<dbReference type="Proteomes" id="UP000292298">
    <property type="component" value="Unassembled WGS sequence"/>
</dbReference>
<feature type="domain" description="Porin" evidence="2">
    <location>
        <begin position="10"/>
        <end position="294"/>
    </location>
</feature>
<dbReference type="Pfam" id="PF13609">
    <property type="entry name" value="Porin_4"/>
    <property type="match status" value="1"/>
</dbReference>
<evidence type="ECO:0000259" key="2">
    <source>
        <dbReference type="Pfam" id="PF13609"/>
    </source>
</evidence>
<reference evidence="3 4" key="1">
    <citation type="submission" date="2019-02" db="EMBL/GenBank/DDBJ databases">
        <title>Genomic Encyclopedia of Type Strains, Phase IV (KMG-IV): sequencing the most valuable type-strain genomes for metagenomic binning, comparative biology and taxonomic classification.</title>
        <authorList>
            <person name="Goeker M."/>
        </authorList>
    </citation>
    <scope>NUCLEOTIDE SEQUENCE [LARGE SCALE GENOMIC DNA]</scope>
    <source>
        <strain evidence="3 4">DSM 21056</strain>
    </source>
</reference>
<dbReference type="InterPro" id="IPR033900">
    <property type="entry name" value="Gram_neg_porin_domain"/>
</dbReference>
<accession>A0A4Q8D2B5</accession>
<name>A0A4Q8D2B5_9GAMM</name>
<evidence type="ECO:0000313" key="4">
    <source>
        <dbReference type="Proteomes" id="UP000292298"/>
    </source>
</evidence>
<evidence type="ECO:0000313" key="3">
    <source>
        <dbReference type="EMBL" id="RZU99437.1"/>
    </source>
</evidence>
<dbReference type="EMBL" id="SHLI01000001">
    <property type="protein sequence ID" value="RZU99437.1"/>
    <property type="molecule type" value="Genomic_DNA"/>
</dbReference>
<dbReference type="GO" id="GO:0015288">
    <property type="term" value="F:porin activity"/>
    <property type="evidence" value="ECO:0007669"/>
    <property type="project" value="InterPro"/>
</dbReference>
<keyword evidence="1" id="KW-0732">Signal</keyword>
<evidence type="ECO:0000256" key="1">
    <source>
        <dbReference type="SAM" id="SignalP"/>
    </source>
</evidence>
<keyword evidence="4" id="KW-1185">Reference proteome</keyword>
<dbReference type="SUPFAM" id="SSF56935">
    <property type="entry name" value="Porins"/>
    <property type="match status" value="1"/>
</dbReference>
<dbReference type="Gene3D" id="2.40.160.10">
    <property type="entry name" value="Porin"/>
    <property type="match status" value="1"/>
</dbReference>
<dbReference type="GO" id="GO:0016020">
    <property type="term" value="C:membrane"/>
    <property type="evidence" value="ECO:0007669"/>
    <property type="project" value="InterPro"/>
</dbReference>
<feature type="signal peptide" evidence="1">
    <location>
        <begin position="1"/>
        <end position="22"/>
    </location>
</feature>
<feature type="chain" id="PRO_5020886396" evidence="1">
    <location>
        <begin position="23"/>
        <end position="306"/>
    </location>
</feature>
<dbReference type="AlphaFoldDB" id="A0A4Q8D2B5"/>
<dbReference type="RefSeq" id="WP_165385762.1">
    <property type="nucleotide sequence ID" value="NZ_SHLI01000001.1"/>
</dbReference>
<organism evidence="3 4">
    <name type="scientific">Spiribacter vilamensis</name>
    <dbReference type="NCBI Taxonomy" id="531306"/>
    <lineage>
        <taxon>Bacteria</taxon>
        <taxon>Pseudomonadati</taxon>
        <taxon>Pseudomonadota</taxon>
        <taxon>Gammaproteobacteria</taxon>
        <taxon>Chromatiales</taxon>
        <taxon>Ectothiorhodospiraceae</taxon>
        <taxon>Spiribacter</taxon>
    </lineage>
</organism>
<sequence length="306" mass="31689">MNKTTIALLTAAALGTSGLAAAQTDGPNFSGRVDIRFNDVEDSQVSGSNASSKLAISGGSDDAIAGLSTFYYARIALLENDNSAFNAPDESYGNSIDYAYTGFEGDFGQLSFGIDDDLLYKYVGAYTDLYRGVGPATGGGGLYANVNRFGQDASIQYSIDVQNFSVAAYADTADDGNGGLNRTQLAGSVNLGALDLGVAYSDNDIDNNDDQIALGGSVDVGIASFRATYLDDAEGNNPVHAAAVVPLSDIFTATVGYSVTDNTDDDNEVNAMLMADLGGGLDLNVSARDSDTDGRDGVSVGARYNF</sequence>
<comment type="caution">
    <text evidence="3">The sequence shown here is derived from an EMBL/GenBank/DDBJ whole genome shotgun (WGS) entry which is preliminary data.</text>
</comment>
<proteinExistence type="predicted"/>